<dbReference type="InterPro" id="IPR036693">
    <property type="entry name" value="TF_LuxR_autoind-bd_dom_sf"/>
</dbReference>
<dbReference type="InterPro" id="IPR000792">
    <property type="entry name" value="Tscrpt_reg_LuxR_C"/>
</dbReference>
<dbReference type="PRINTS" id="PR00038">
    <property type="entry name" value="HTHLUXR"/>
</dbReference>
<feature type="domain" description="HTH luxR-type" evidence="4">
    <location>
        <begin position="171"/>
        <end position="236"/>
    </location>
</feature>
<dbReference type="InterPro" id="IPR005143">
    <property type="entry name" value="TF_LuxR_autoind-bd_dom"/>
</dbReference>
<dbReference type="GO" id="GO:0003677">
    <property type="term" value="F:DNA binding"/>
    <property type="evidence" value="ECO:0007669"/>
    <property type="project" value="UniProtKB-KW"/>
</dbReference>
<gene>
    <name evidence="5" type="ORF">GO499_17605</name>
</gene>
<dbReference type="InterPro" id="IPR016032">
    <property type="entry name" value="Sig_transdc_resp-reg_C-effctor"/>
</dbReference>
<protein>
    <submittedName>
        <fullName evidence="5">LuxR family transcriptional regulator</fullName>
    </submittedName>
</protein>
<keyword evidence="1" id="KW-0805">Transcription regulation</keyword>
<dbReference type="PROSITE" id="PS50043">
    <property type="entry name" value="HTH_LUXR_2"/>
    <property type="match status" value="1"/>
</dbReference>
<proteinExistence type="predicted"/>
<dbReference type="RefSeq" id="WP_161863413.1">
    <property type="nucleotide sequence ID" value="NZ_CP046620.1"/>
</dbReference>
<dbReference type="CDD" id="cd06170">
    <property type="entry name" value="LuxR_C_like"/>
    <property type="match status" value="1"/>
</dbReference>
<dbReference type="Gene3D" id="3.30.450.80">
    <property type="entry name" value="Transcription factor LuxR-like, autoinducer-binding domain"/>
    <property type="match status" value="1"/>
</dbReference>
<dbReference type="AlphaFoldDB" id="A0A6P1T6I2"/>
<keyword evidence="2" id="KW-0238">DNA-binding</keyword>
<dbReference type="Pfam" id="PF00196">
    <property type="entry name" value="GerE"/>
    <property type="match status" value="1"/>
</dbReference>
<dbReference type="Gene3D" id="1.10.10.10">
    <property type="entry name" value="Winged helix-like DNA-binding domain superfamily/Winged helix DNA-binding domain"/>
    <property type="match status" value="1"/>
</dbReference>
<dbReference type="InterPro" id="IPR036388">
    <property type="entry name" value="WH-like_DNA-bd_sf"/>
</dbReference>
<dbReference type="PANTHER" id="PTHR44688:SF16">
    <property type="entry name" value="DNA-BINDING TRANSCRIPTIONAL ACTIVATOR DEVR_DOSR"/>
    <property type="match status" value="1"/>
</dbReference>
<evidence type="ECO:0000259" key="4">
    <source>
        <dbReference type="PROSITE" id="PS50043"/>
    </source>
</evidence>
<name>A0A6P1T6I2_9RHOB</name>
<evidence type="ECO:0000256" key="3">
    <source>
        <dbReference type="ARBA" id="ARBA00023163"/>
    </source>
</evidence>
<dbReference type="PANTHER" id="PTHR44688">
    <property type="entry name" value="DNA-BINDING TRANSCRIPTIONAL ACTIVATOR DEVR_DOSR"/>
    <property type="match status" value="1"/>
</dbReference>
<evidence type="ECO:0000256" key="1">
    <source>
        <dbReference type="ARBA" id="ARBA00023015"/>
    </source>
</evidence>
<dbReference type="SUPFAM" id="SSF75516">
    <property type="entry name" value="Pheromone-binding domain of LuxR-like quorum-sensing transcription factors"/>
    <property type="match status" value="1"/>
</dbReference>
<evidence type="ECO:0000313" key="6">
    <source>
        <dbReference type="Proteomes" id="UP000464495"/>
    </source>
</evidence>
<keyword evidence="6" id="KW-1185">Reference proteome</keyword>
<sequence length="243" mass="26729">MGDLENFLKDVGAATWSEPLWTGLIEFCSQMGFPMVAYHHLPPMGATDEGRVRVVSHGYPGDWTEKYIRSKLFRIDPMPAVAFRQEMPVYWSEVINERGHGDKERAFLANLSQAGLGDGLAIPAFGPGGRNGYFGLGFGGARIETGRGTRTILQCACQAAHQRYCILMRESLPVPPALSQREIEILEWVARGKSNTVIADILGLSSHTVDAYLRRVFVKLGTTDRITAAIRGLGMGVIRGYVT</sequence>
<dbReference type="GO" id="GO:0006355">
    <property type="term" value="P:regulation of DNA-templated transcription"/>
    <property type="evidence" value="ECO:0007669"/>
    <property type="project" value="InterPro"/>
</dbReference>
<dbReference type="Pfam" id="PF03472">
    <property type="entry name" value="Autoind_bind"/>
    <property type="match status" value="1"/>
</dbReference>
<dbReference type="Proteomes" id="UP000464495">
    <property type="component" value="Chromosome"/>
</dbReference>
<accession>A0A6P1T6I2</accession>
<evidence type="ECO:0000313" key="5">
    <source>
        <dbReference type="EMBL" id="QHQ36869.1"/>
    </source>
</evidence>
<dbReference type="KEGG" id="amaq:GO499_17605"/>
<dbReference type="SMART" id="SM00421">
    <property type="entry name" value="HTH_LUXR"/>
    <property type="match status" value="1"/>
</dbReference>
<organism evidence="5 6">
    <name type="scientific">Algicella marina</name>
    <dbReference type="NCBI Taxonomy" id="2683284"/>
    <lineage>
        <taxon>Bacteria</taxon>
        <taxon>Pseudomonadati</taxon>
        <taxon>Pseudomonadota</taxon>
        <taxon>Alphaproteobacteria</taxon>
        <taxon>Rhodobacterales</taxon>
        <taxon>Paracoccaceae</taxon>
        <taxon>Algicella</taxon>
    </lineage>
</organism>
<dbReference type="EMBL" id="CP046620">
    <property type="protein sequence ID" value="QHQ36869.1"/>
    <property type="molecule type" value="Genomic_DNA"/>
</dbReference>
<dbReference type="PROSITE" id="PS00622">
    <property type="entry name" value="HTH_LUXR_1"/>
    <property type="match status" value="1"/>
</dbReference>
<dbReference type="SUPFAM" id="SSF46894">
    <property type="entry name" value="C-terminal effector domain of the bipartite response regulators"/>
    <property type="match status" value="1"/>
</dbReference>
<keyword evidence="3" id="KW-0804">Transcription</keyword>
<reference evidence="5 6" key="1">
    <citation type="submission" date="2019-12" db="EMBL/GenBank/DDBJ databases">
        <title>Complete genome sequence of Algicella marina strain 9Alg 56(T) isolated from the red alga Tichocarpus crinitus.</title>
        <authorList>
            <person name="Kim S.-G."/>
            <person name="Nedashkovskaya O.I."/>
        </authorList>
    </citation>
    <scope>NUCLEOTIDE SEQUENCE [LARGE SCALE GENOMIC DNA]</scope>
    <source>
        <strain evidence="5 6">9Alg 56</strain>
    </source>
</reference>
<evidence type="ECO:0000256" key="2">
    <source>
        <dbReference type="ARBA" id="ARBA00023125"/>
    </source>
</evidence>